<reference evidence="8" key="1">
    <citation type="submission" date="2021-12" db="EMBL/GenBank/DDBJ databases">
        <title>Novel species in genus Dyadobacter.</title>
        <authorList>
            <person name="Ma C."/>
        </authorList>
    </citation>
    <scope>NUCLEOTIDE SEQUENCE</scope>
    <source>
        <strain evidence="8">CY399</strain>
    </source>
</reference>
<evidence type="ECO:0000256" key="1">
    <source>
        <dbReference type="ARBA" id="ARBA00004191"/>
    </source>
</evidence>
<dbReference type="Gene3D" id="3.80.20.20">
    <property type="entry name" value="Receptor L-domain"/>
    <property type="match status" value="4"/>
</dbReference>
<proteinExistence type="predicted"/>
<evidence type="ECO:0000256" key="6">
    <source>
        <dbReference type="SAM" id="SignalP"/>
    </source>
</evidence>
<comment type="subcellular location">
    <subcellularLocation>
        <location evidence="1">Secreted</location>
        <location evidence="1">Cell wall</location>
    </subcellularLocation>
</comment>
<keyword evidence="5" id="KW-0325">Glycoprotein</keyword>
<evidence type="ECO:0000259" key="7">
    <source>
        <dbReference type="Pfam" id="PF18962"/>
    </source>
</evidence>
<evidence type="ECO:0000256" key="2">
    <source>
        <dbReference type="ARBA" id="ARBA00022512"/>
    </source>
</evidence>
<dbReference type="RefSeq" id="WP_234613168.1">
    <property type="nucleotide sequence ID" value="NZ_CP098806.1"/>
</dbReference>
<sequence length="712" mass="75670">MKKLYILFGALLPLCADAQCPVDIELTTQAEVSNFQATYTDCTNLPGDLTITGADIDDLSNLVTLTNVGGNLLINGNPLLENVTGLNNIVAVGGDLEITENEALVSLEALSNVAQVDGSLIIGDNDLLTDLAGLTSIHDIGVDLIIGANDLLTTLSPLVINSVGRDLQLGFNEALVNLAGLENISTVPGFVEIIGNITLVNLSGLNGLTSIGEDLYIDFNDNLVSLEGLENLKSIDSDLYMEENSSLVSLAGLEGLNTIGDDIEIDYHDALVDLKGFSGLTSVGGALILQNNFGLESLDGLEGITSFGEEILLSFNPFLQNLDGLSGVKSIGPLGFASFLCFSLTDITGLSALESIDGDMIIVGNSSLISLAGLEKLESIGDGTSLIIASNPQLEDMRALSGLTTVGTLIVDDNEVLTSLAGLNNLVTVTDSLSVSANALLENLDGLENLKTIGGSVTVIQNSLLASLSGLGKLESIGGAYLWISENPELEMCAIPPVCSYLSNETPELLDISANKLGCNSETEVLDACAALPVTLIGFEVKREHHTALLSWSTTVETNSDFFAVQHSSEGRNWQVIVTVKAKGESVSVQPYTFSHHAPVNGDNFYRLKMIDNDGSYAYSRIHSLHFANLPEIASIFPNPVFEKLFVQVAEGTAIEKVEIFDVLGKVSYLADFEQNKKTKSQLQIGHLPTGLYHVTLTDSNGKKETKKIIKK</sequence>
<organism evidence="8 9">
    <name type="scientific">Dyadobacter fanqingshengii</name>
    <dbReference type="NCBI Taxonomy" id="2906443"/>
    <lineage>
        <taxon>Bacteria</taxon>
        <taxon>Pseudomonadati</taxon>
        <taxon>Bacteroidota</taxon>
        <taxon>Cytophagia</taxon>
        <taxon>Cytophagales</taxon>
        <taxon>Spirosomataceae</taxon>
        <taxon>Dyadobacter</taxon>
    </lineage>
</organism>
<feature type="chain" id="PRO_5040758316" evidence="6">
    <location>
        <begin position="19"/>
        <end position="712"/>
    </location>
</feature>
<dbReference type="Proteomes" id="UP001139700">
    <property type="component" value="Unassembled WGS sequence"/>
</dbReference>
<protein>
    <submittedName>
        <fullName evidence="8">T9SS type A sorting domain-containing protein</fullName>
    </submittedName>
</protein>
<dbReference type="GO" id="GO:0030313">
    <property type="term" value="C:cell envelope"/>
    <property type="evidence" value="ECO:0007669"/>
    <property type="project" value="UniProtKB-SubCell"/>
</dbReference>
<evidence type="ECO:0000256" key="5">
    <source>
        <dbReference type="ARBA" id="ARBA00023180"/>
    </source>
</evidence>
<keyword evidence="2" id="KW-0134">Cell wall</keyword>
<dbReference type="AlphaFoldDB" id="A0A9X1PBP6"/>
<keyword evidence="9" id="KW-1185">Reference proteome</keyword>
<dbReference type="PANTHER" id="PTHR31018:SF3">
    <property type="entry name" value="RECEPTOR PROTEIN-TYROSINE KINASE"/>
    <property type="match status" value="1"/>
</dbReference>
<evidence type="ECO:0000313" key="8">
    <source>
        <dbReference type="EMBL" id="MCF0040673.1"/>
    </source>
</evidence>
<evidence type="ECO:0000313" key="9">
    <source>
        <dbReference type="Proteomes" id="UP001139700"/>
    </source>
</evidence>
<evidence type="ECO:0000256" key="3">
    <source>
        <dbReference type="ARBA" id="ARBA00022525"/>
    </source>
</evidence>
<accession>A0A9X1PBP6</accession>
<keyword evidence="3" id="KW-0964">Secreted</keyword>
<dbReference type="NCBIfam" id="TIGR04183">
    <property type="entry name" value="Por_Secre_tail"/>
    <property type="match status" value="1"/>
</dbReference>
<evidence type="ECO:0000256" key="4">
    <source>
        <dbReference type="ARBA" id="ARBA00022729"/>
    </source>
</evidence>
<keyword evidence="4 6" id="KW-0732">Signal</keyword>
<dbReference type="PANTHER" id="PTHR31018">
    <property type="entry name" value="SPORULATION-SPECIFIC PROTEIN-RELATED"/>
    <property type="match status" value="1"/>
</dbReference>
<dbReference type="Pfam" id="PF18962">
    <property type="entry name" value="Por_Secre_tail"/>
    <property type="match status" value="1"/>
</dbReference>
<comment type="caution">
    <text evidence="8">The sequence shown here is derived from an EMBL/GenBank/DDBJ whole genome shotgun (WGS) entry which is preliminary data.</text>
</comment>
<dbReference type="InterPro" id="IPR036941">
    <property type="entry name" value="Rcpt_L-dom_sf"/>
</dbReference>
<dbReference type="InterPro" id="IPR026444">
    <property type="entry name" value="Secre_tail"/>
</dbReference>
<gene>
    <name evidence="8" type="ORF">LXM24_11290</name>
</gene>
<dbReference type="InterPro" id="IPR051648">
    <property type="entry name" value="CWI-Assembly_Regulator"/>
</dbReference>
<feature type="signal peptide" evidence="6">
    <location>
        <begin position="1"/>
        <end position="18"/>
    </location>
</feature>
<dbReference type="EMBL" id="JAJTTA010000002">
    <property type="protein sequence ID" value="MCF0040673.1"/>
    <property type="molecule type" value="Genomic_DNA"/>
</dbReference>
<feature type="domain" description="Secretion system C-terminal sorting" evidence="7">
    <location>
        <begin position="636"/>
        <end position="710"/>
    </location>
</feature>
<name>A0A9X1PBP6_9BACT</name>
<dbReference type="SUPFAM" id="SSF52058">
    <property type="entry name" value="L domain-like"/>
    <property type="match status" value="5"/>
</dbReference>